<evidence type="ECO:0000256" key="1">
    <source>
        <dbReference type="ARBA" id="ARBA00001946"/>
    </source>
</evidence>
<dbReference type="InterPro" id="IPR050556">
    <property type="entry name" value="Type_II_TA_system_RNase"/>
</dbReference>
<evidence type="ECO:0000256" key="5">
    <source>
        <dbReference type="ARBA" id="ARBA00022801"/>
    </source>
</evidence>
<evidence type="ECO:0000256" key="7">
    <source>
        <dbReference type="ARBA" id="ARBA00038093"/>
    </source>
</evidence>
<dbReference type="GO" id="GO:0090729">
    <property type="term" value="F:toxin activity"/>
    <property type="evidence" value="ECO:0007669"/>
    <property type="project" value="UniProtKB-KW"/>
</dbReference>
<evidence type="ECO:0000256" key="2">
    <source>
        <dbReference type="ARBA" id="ARBA00022649"/>
    </source>
</evidence>
<dbReference type="InterPro" id="IPR022907">
    <property type="entry name" value="VapC_family"/>
</dbReference>
<feature type="binding site" evidence="8">
    <location>
        <position position="101"/>
    </location>
    <ligand>
        <name>Mg(2+)</name>
        <dbReference type="ChEBI" id="CHEBI:18420"/>
    </ligand>
</feature>
<keyword evidence="3 8" id="KW-0540">Nuclease</keyword>
<organism evidence="10">
    <name type="scientific">Candidatus Electrothrix aestuarii</name>
    <dbReference type="NCBI Taxonomy" id="3062594"/>
    <lineage>
        <taxon>Bacteria</taxon>
        <taxon>Pseudomonadati</taxon>
        <taxon>Thermodesulfobacteriota</taxon>
        <taxon>Desulfobulbia</taxon>
        <taxon>Desulfobulbales</taxon>
        <taxon>Desulfobulbaceae</taxon>
        <taxon>Candidatus Electrothrix</taxon>
    </lineage>
</organism>
<dbReference type="GO" id="GO:0004540">
    <property type="term" value="F:RNA nuclease activity"/>
    <property type="evidence" value="ECO:0007669"/>
    <property type="project" value="InterPro"/>
</dbReference>
<keyword evidence="6 8" id="KW-0460">Magnesium</keyword>
<reference evidence="10" key="1">
    <citation type="journal article" date="2024" name="Syst. Appl. Microbiol.">
        <title>First single-strain enrichments of Electrothrix cable bacteria, description of E. aestuarii sp. nov. and E. rattekaaiensis sp. nov., and proposal of a cable bacteria taxonomy following the rules of the SeqCode.</title>
        <authorList>
            <person name="Plum-Jensen L.E."/>
            <person name="Schramm A."/>
            <person name="Marshall I.P.G."/>
        </authorList>
    </citation>
    <scope>NUCLEOTIDE SEQUENCE</scope>
    <source>
        <strain evidence="10">Rat1</strain>
    </source>
</reference>
<proteinExistence type="inferred from homology"/>
<dbReference type="AlphaFoldDB" id="A0AAU8LXK5"/>
<name>A0AAU8LXK5_9BACT</name>
<comment type="cofactor">
    <cofactor evidence="1 8">
        <name>Mg(2+)</name>
        <dbReference type="ChEBI" id="CHEBI:18420"/>
    </cofactor>
</comment>
<gene>
    <name evidence="8" type="primary">vapC</name>
    <name evidence="10" type="ORF">Q3M24_02220</name>
</gene>
<dbReference type="CDD" id="cd18748">
    <property type="entry name" value="PIN_VapC4-5_FitB-like"/>
    <property type="match status" value="1"/>
</dbReference>
<keyword evidence="5 8" id="KW-0378">Hydrolase</keyword>
<dbReference type="PANTHER" id="PTHR33653:SF1">
    <property type="entry name" value="RIBONUCLEASE VAPC2"/>
    <property type="match status" value="1"/>
</dbReference>
<dbReference type="InterPro" id="IPR002716">
    <property type="entry name" value="PIN_dom"/>
</dbReference>
<evidence type="ECO:0000256" key="8">
    <source>
        <dbReference type="HAMAP-Rule" id="MF_00265"/>
    </source>
</evidence>
<dbReference type="PANTHER" id="PTHR33653">
    <property type="entry name" value="RIBONUCLEASE VAPC2"/>
    <property type="match status" value="1"/>
</dbReference>
<dbReference type="Pfam" id="PF01850">
    <property type="entry name" value="PIN"/>
    <property type="match status" value="1"/>
</dbReference>
<feature type="domain" description="PIN" evidence="9">
    <location>
        <begin position="6"/>
        <end position="128"/>
    </location>
</feature>
<dbReference type="KEGG" id="eaj:Q3M24_02220"/>
<evidence type="ECO:0000256" key="3">
    <source>
        <dbReference type="ARBA" id="ARBA00022722"/>
    </source>
</evidence>
<protein>
    <recommendedName>
        <fullName evidence="8">Ribonuclease VapC</fullName>
        <shortName evidence="8">RNase VapC</shortName>
        <ecNumber evidence="8">3.1.-.-</ecNumber>
    </recommendedName>
    <alternativeName>
        <fullName evidence="8">Toxin VapC</fullName>
    </alternativeName>
</protein>
<evidence type="ECO:0000256" key="6">
    <source>
        <dbReference type="ARBA" id="ARBA00022842"/>
    </source>
</evidence>
<comment type="function">
    <text evidence="8">Toxic component of a toxin-antitoxin (TA) system. An RNase.</text>
</comment>
<feature type="binding site" evidence="8">
    <location>
        <position position="9"/>
    </location>
    <ligand>
        <name>Mg(2+)</name>
        <dbReference type="ChEBI" id="CHEBI:18420"/>
    </ligand>
</feature>
<keyword evidence="4 8" id="KW-0479">Metal-binding</keyword>
<reference evidence="10" key="2">
    <citation type="submission" date="2024-06" db="EMBL/GenBank/DDBJ databases">
        <authorList>
            <person name="Plum-Jensen L.E."/>
            <person name="Schramm A."/>
            <person name="Marshall I.P.G."/>
        </authorList>
    </citation>
    <scope>NUCLEOTIDE SEQUENCE</scope>
    <source>
        <strain evidence="10">Rat1</strain>
    </source>
</reference>
<dbReference type="EC" id="3.1.-.-" evidence="8"/>
<dbReference type="GO" id="GO:0016787">
    <property type="term" value="F:hydrolase activity"/>
    <property type="evidence" value="ECO:0007669"/>
    <property type="project" value="UniProtKB-KW"/>
</dbReference>
<dbReference type="HAMAP" id="MF_00265">
    <property type="entry name" value="VapC_Nob1"/>
    <property type="match status" value="1"/>
</dbReference>
<dbReference type="EMBL" id="CP159373">
    <property type="protein sequence ID" value="XCN73590.1"/>
    <property type="molecule type" value="Genomic_DNA"/>
</dbReference>
<dbReference type="Gene3D" id="3.40.50.1010">
    <property type="entry name" value="5'-nuclease"/>
    <property type="match status" value="1"/>
</dbReference>
<keyword evidence="8" id="KW-0800">Toxin</keyword>
<sequence length="136" mass="14989">MSLYRYLLDTNILSDLIKNPTGSAARKITAPDIEPLCCTSLIVACELRYGTYKKGSARLTSRVEQLLQALPVLSLERNIPQHYGEIRTSLEQAGLPIGGNDLLIAAHARSLQLTIVTANLREFSRVPGLVVENWLS</sequence>
<evidence type="ECO:0000313" key="10">
    <source>
        <dbReference type="EMBL" id="XCN73590.1"/>
    </source>
</evidence>
<dbReference type="SUPFAM" id="SSF88723">
    <property type="entry name" value="PIN domain-like"/>
    <property type="match status" value="1"/>
</dbReference>
<comment type="similarity">
    <text evidence="7 8">Belongs to the PINc/VapC protein family.</text>
</comment>
<dbReference type="InterPro" id="IPR029060">
    <property type="entry name" value="PIN-like_dom_sf"/>
</dbReference>
<accession>A0AAU8LXK5</accession>
<evidence type="ECO:0000256" key="4">
    <source>
        <dbReference type="ARBA" id="ARBA00022723"/>
    </source>
</evidence>
<keyword evidence="2 8" id="KW-1277">Toxin-antitoxin system</keyword>
<dbReference type="GO" id="GO:0000287">
    <property type="term" value="F:magnesium ion binding"/>
    <property type="evidence" value="ECO:0007669"/>
    <property type="project" value="UniProtKB-UniRule"/>
</dbReference>
<evidence type="ECO:0000259" key="9">
    <source>
        <dbReference type="Pfam" id="PF01850"/>
    </source>
</evidence>